<feature type="transmembrane region" description="Helical" evidence="3">
    <location>
        <begin position="299"/>
        <end position="318"/>
    </location>
</feature>
<evidence type="ECO:0000259" key="4">
    <source>
        <dbReference type="PROSITE" id="PS50850"/>
    </source>
</evidence>
<comment type="caution">
    <text evidence="5">The sequence shown here is derived from an EMBL/GenBank/DDBJ whole genome shotgun (WGS) entry which is preliminary data.</text>
</comment>
<feature type="transmembrane region" description="Helical" evidence="3">
    <location>
        <begin position="125"/>
        <end position="146"/>
    </location>
</feature>
<dbReference type="GO" id="GO:0016020">
    <property type="term" value="C:membrane"/>
    <property type="evidence" value="ECO:0007669"/>
    <property type="project" value="UniProtKB-SubCell"/>
</dbReference>
<dbReference type="InterPro" id="IPR011701">
    <property type="entry name" value="MFS"/>
</dbReference>
<feature type="transmembrane region" description="Helical" evidence="3">
    <location>
        <begin position="69"/>
        <end position="88"/>
    </location>
</feature>
<dbReference type="GO" id="GO:0022857">
    <property type="term" value="F:transmembrane transporter activity"/>
    <property type="evidence" value="ECO:0007669"/>
    <property type="project" value="InterPro"/>
</dbReference>
<feature type="domain" description="Major facilitator superfamily (MFS) profile" evidence="4">
    <location>
        <begin position="233"/>
        <end position="429"/>
    </location>
</feature>
<dbReference type="Gene3D" id="1.20.1250.20">
    <property type="entry name" value="MFS general substrate transporter like domains"/>
    <property type="match status" value="2"/>
</dbReference>
<gene>
    <name evidence="5" type="ORF">N7509_004318</name>
</gene>
<dbReference type="PROSITE" id="PS50850">
    <property type="entry name" value="MFS"/>
    <property type="match status" value="1"/>
</dbReference>
<keyword evidence="6" id="KW-1185">Reference proteome</keyword>
<feature type="transmembrane region" description="Helical" evidence="3">
    <location>
        <begin position="29"/>
        <end position="49"/>
    </location>
</feature>
<dbReference type="OrthoDB" id="2213137at2759"/>
<evidence type="ECO:0000256" key="2">
    <source>
        <dbReference type="ARBA" id="ARBA00006727"/>
    </source>
</evidence>
<dbReference type="InterPro" id="IPR036259">
    <property type="entry name" value="MFS_trans_sf"/>
</dbReference>
<keyword evidence="3" id="KW-1133">Transmembrane helix</keyword>
<dbReference type="GeneID" id="81367935"/>
<dbReference type="PANTHER" id="PTHR11360:SF287">
    <property type="entry name" value="MFS MONOCARBOXYLATE TRANSPORTER"/>
    <property type="match status" value="1"/>
</dbReference>
<feature type="transmembrane region" description="Helical" evidence="3">
    <location>
        <begin position="400"/>
        <end position="420"/>
    </location>
</feature>
<keyword evidence="3" id="KW-0472">Membrane</keyword>
<feature type="transmembrane region" description="Helical" evidence="3">
    <location>
        <begin position="269"/>
        <end position="287"/>
    </location>
</feature>
<evidence type="ECO:0000313" key="5">
    <source>
        <dbReference type="EMBL" id="KAJ5404447.1"/>
    </source>
</evidence>
<feature type="transmembrane region" description="Helical" evidence="3">
    <location>
        <begin position="228"/>
        <end position="249"/>
    </location>
</feature>
<accession>A0A9W9W6S2</accession>
<dbReference type="RefSeq" id="XP_056491689.1">
    <property type="nucleotide sequence ID" value="XM_056628955.1"/>
</dbReference>
<dbReference type="InterPro" id="IPR020846">
    <property type="entry name" value="MFS_dom"/>
</dbReference>
<dbReference type="AlphaFoldDB" id="A0A9W9W6S2"/>
<feature type="transmembrane region" description="Helical" evidence="3">
    <location>
        <begin position="324"/>
        <end position="346"/>
    </location>
</feature>
<dbReference type="EMBL" id="JAPZBU010000005">
    <property type="protein sequence ID" value="KAJ5404447.1"/>
    <property type="molecule type" value="Genomic_DNA"/>
</dbReference>
<dbReference type="Proteomes" id="UP001147747">
    <property type="component" value="Unassembled WGS sequence"/>
</dbReference>
<reference evidence="5" key="2">
    <citation type="journal article" date="2023" name="IMA Fungus">
        <title>Comparative genomic study of the Penicillium genus elucidates a diverse pangenome and 15 lateral gene transfer events.</title>
        <authorList>
            <person name="Petersen C."/>
            <person name="Sorensen T."/>
            <person name="Nielsen M.R."/>
            <person name="Sondergaard T.E."/>
            <person name="Sorensen J.L."/>
            <person name="Fitzpatrick D.A."/>
            <person name="Frisvad J.C."/>
            <person name="Nielsen K.L."/>
        </authorList>
    </citation>
    <scope>NUCLEOTIDE SEQUENCE</scope>
    <source>
        <strain evidence="5">IBT 29677</strain>
    </source>
</reference>
<sequence>MEQIEVSPDGSTADLHEANLPPVDRGRGAWGFLAACFMIEALIWGFTFSYGIFQDYYSTHEPFKSSGDIAVVGTCAMGISYMLLPLAFIMIQGLPRFKLWAAPLGFLIMCLALAMSSFAKTTTHLIVSQGVAYGIGSSLAYAPTIVFMDDWFVRRKGLAFGIMWAGTGVSGVILPIVLQWLLDSFGHQTALRAWSIILLVMGGPLLYFVRPRLPISRTSRSRPLDFRFLWNSTFMIYETGNILEAMGYFLPTIYLPTYARTLGASGLQATLTVILFNLASVFGCIAMGSMVDRFHATTCILASTVGSTIAVFLIWGFADSLPPLYIFCIFYGLFAGCFTSTWPAIVNDVRKKSAYTDPSIVFGFLSTGRGIGNVVSGPLSEALLKNDAWKGAAAKAYGSGYGPLIVFTGISALLGGFGVVMRSSKISSL</sequence>
<dbReference type="SUPFAM" id="SSF103473">
    <property type="entry name" value="MFS general substrate transporter"/>
    <property type="match status" value="1"/>
</dbReference>
<name>A0A9W9W6S2_9EURO</name>
<comment type="subcellular location">
    <subcellularLocation>
        <location evidence="1">Membrane</location>
        <topology evidence="1">Multi-pass membrane protein</topology>
    </subcellularLocation>
</comment>
<proteinExistence type="inferred from homology"/>
<evidence type="ECO:0000313" key="6">
    <source>
        <dbReference type="Proteomes" id="UP001147747"/>
    </source>
</evidence>
<feature type="transmembrane region" description="Helical" evidence="3">
    <location>
        <begin position="100"/>
        <end position="119"/>
    </location>
</feature>
<keyword evidence="3" id="KW-0812">Transmembrane</keyword>
<comment type="similarity">
    <text evidence="2">Belongs to the major facilitator superfamily. Monocarboxylate porter (TC 2.A.1.13) family.</text>
</comment>
<feature type="transmembrane region" description="Helical" evidence="3">
    <location>
        <begin position="158"/>
        <end position="178"/>
    </location>
</feature>
<dbReference type="PANTHER" id="PTHR11360">
    <property type="entry name" value="MONOCARBOXYLATE TRANSPORTER"/>
    <property type="match status" value="1"/>
</dbReference>
<reference evidence="5" key="1">
    <citation type="submission" date="2022-12" db="EMBL/GenBank/DDBJ databases">
        <authorList>
            <person name="Petersen C."/>
        </authorList>
    </citation>
    <scope>NUCLEOTIDE SEQUENCE</scope>
    <source>
        <strain evidence="5">IBT 29677</strain>
    </source>
</reference>
<protein>
    <recommendedName>
        <fullName evidence="4">Major facilitator superfamily (MFS) profile domain-containing protein</fullName>
    </recommendedName>
</protein>
<dbReference type="Pfam" id="PF07690">
    <property type="entry name" value="MFS_1"/>
    <property type="match status" value="1"/>
</dbReference>
<evidence type="ECO:0000256" key="1">
    <source>
        <dbReference type="ARBA" id="ARBA00004141"/>
    </source>
</evidence>
<evidence type="ECO:0000256" key="3">
    <source>
        <dbReference type="SAM" id="Phobius"/>
    </source>
</evidence>
<organism evidence="5 6">
    <name type="scientific">Penicillium cosmopolitanum</name>
    <dbReference type="NCBI Taxonomy" id="1131564"/>
    <lineage>
        <taxon>Eukaryota</taxon>
        <taxon>Fungi</taxon>
        <taxon>Dikarya</taxon>
        <taxon>Ascomycota</taxon>
        <taxon>Pezizomycotina</taxon>
        <taxon>Eurotiomycetes</taxon>
        <taxon>Eurotiomycetidae</taxon>
        <taxon>Eurotiales</taxon>
        <taxon>Aspergillaceae</taxon>
        <taxon>Penicillium</taxon>
    </lineage>
</organism>
<feature type="transmembrane region" description="Helical" evidence="3">
    <location>
        <begin position="190"/>
        <end position="208"/>
    </location>
</feature>
<dbReference type="InterPro" id="IPR050327">
    <property type="entry name" value="Proton-linked_MCT"/>
</dbReference>